<reference evidence="2 3" key="1">
    <citation type="submission" date="2019-11" db="EMBL/GenBank/DDBJ databases">
        <title>Genome analysis of Rhizobacterium cereale a novel genus and species isolated from maize roots in North Spain.</title>
        <authorList>
            <person name="Menendez E."/>
            <person name="Flores-Felix J.D."/>
            <person name="Ramirez-Bahena M.-H."/>
            <person name="Igual J.M."/>
            <person name="Garcia-Fraile P."/>
            <person name="Peix A."/>
            <person name="Velazquez E."/>
        </authorList>
    </citation>
    <scope>NUCLEOTIDE SEQUENCE [LARGE SCALE GENOMIC DNA]</scope>
    <source>
        <strain evidence="2 3">RZME27</strain>
    </source>
</reference>
<dbReference type="GO" id="GO:0003824">
    <property type="term" value="F:catalytic activity"/>
    <property type="evidence" value="ECO:0007669"/>
    <property type="project" value="InterPro"/>
</dbReference>
<dbReference type="SUPFAM" id="SSF50800">
    <property type="entry name" value="PK beta-barrel domain-like"/>
    <property type="match status" value="1"/>
</dbReference>
<comment type="caution">
    <text evidence="2">The sequence shown here is derived from an EMBL/GenBank/DDBJ whole genome shotgun (WGS) entry which is preliminary data.</text>
</comment>
<dbReference type="InterPro" id="IPR005302">
    <property type="entry name" value="MoCF_Sase_C"/>
</dbReference>
<proteinExistence type="predicted"/>
<keyword evidence="3" id="KW-1185">Reference proteome</keyword>
<accession>A0A6A8A583</accession>
<evidence type="ECO:0000313" key="2">
    <source>
        <dbReference type="EMBL" id="MQY46502.1"/>
    </source>
</evidence>
<dbReference type="Pfam" id="PF03473">
    <property type="entry name" value="MOSC"/>
    <property type="match status" value="1"/>
</dbReference>
<dbReference type="GO" id="GO:0030170">
    <property type="term" value="F:pyridoxal phosphate binding"/>
    <property type="evidence" value="ECO:0007669"/>
    <property type="project" value="InterPro"/>
</dbReference>
<dbReference type="Gene3D" id="2.40.33.20">
    <property type="entry name" value="PK beta-barrel domain-like"/>
    <property type="match status" value="1"/>
</dbReference>
<evidence type="ECO:0000259" key="1">
    <source>
        <dbReference type="PROSITE" id="PS51340"/>
    </source>
</evidence>
<dbReference type="AlphaFoldDB" id="A0A6A8A583"/>
<sequence length="245" mass="27386">MIPIGRILEIWRYPVSSLGGEMCDAAIVESNGLHGDRQYALFDPSSGSVASPEKEPRWRPALFLNSALDADGPRIGFPDGSWYRLTDLDLLPMLSSHFGFDVVVGRYRDGDERTALLPRVNNRYDVASIHLITTASLNELERKATGTAIDRRRFRPNVLVEVEHEDGFAETAWLGDTLHIDRAVGKVTEPTKRCGMTFIPQPGLDEQAEILRTIVRHNKRSLGIYCEVMKPGRIELGASVVREES</sequence>
<feature type="domain" description="MOSC" evidence="1">
    <location>
        <begin position="83"/>
        <end position="243"/>
    </location>
</feature>
<dbReference type="Proteomes" id="UP000435138">
    <property type="component" value="Unassembled WGS sequence"/>
</dbReference>
<dbReference type="RefSeq" id="WP_153353993.1">
    <property type="nucleotide sequence ID" value="NZ_JAYKOO010000006.1"/>
</dbReference>
<evidence type="ECO:0000313" key="3">
    <source>
        <dbReference type="Proteomes" id="UP000435138"/>
    </source>
</evidence>
<dbReference type="InterPro" id="IPR011037">
    <property type="entry name" value="Pyrv_Knase-like_insert_dom_sf"/>
</dbReference>
<dbReference type="InterPro" id="IPR005303">
    <property type="entry name" value="MOCOS_middle"/>
</dbReference>
<name>A0A6A8A583_9HYPH</name>
<gene>
    <name evidence="2" type="ORF">GAO09_10645</name>
</gene>
<organism evidence="2 3">
    <name type="scientific">Endobacterium cereale</name>
    <dbReference type="NCBI Taxonomy" id="2663029"/>
    <lineage>
        <taxon>Bacteria</taxon>
        <taxon>Pseudomonadati</taxon>
        <taxon>Pseudomonadota</taxon>
        <taxon>Alphaproteobacteria</taxon>
        <taxon>Hyphomicrobiales</taxon>
        <taxon>Rhizobiaceae</taxon>
        <taxon>Endobacterium</taxon>
    </lineage>
</organism>
<dbReference type="Pfam" id="PF03476">
    <property type="entry name" value="MOSC_N"/>
    <property type="match status" value="1"/>
</dbReference>
<protein>
    <submittedName>
        <fullName evidence="2">MOSC domain-containing protein</fullName>
    </submittedName>
</protein>
<dbReference type="PROSITE" id="PS51340">
    <property type="entry name" value="MOSC"/>
    <property type="match status" value="1"/>
</dbReference>
<dbReference type="EMBL" id="WIXI01000041">
    <property type="protein sequence ID" value="MQY46502.1"/>
    <property type="molecule type" value="Genomic_DNA"/>
</dbReference>
<dbReference type="GO" id="GO:0030151">
    <property type="term" value="F:molybdenum ion binding"/>
    <property type="evidence" value="ECO:0007669"/>
    <property type="project" value="InterPro"/>
</dbReference>